<sequence length="343" mass="35348">MPTTALSRWRHRAGALVLAAGVVVALAGCAANASAADGAAGSAGSADGTVTIGAASNGAATETRVRVSEDTKLHDALPADVKSSGKLTIGIGALPAGFPPLAFTGDDQKTLTGSEPDLGRLVAAKLGLRADVQNATWDNLFVGIDGGKYDAGFSNVTVTEQRKEKYDFASYRQDNLALQVLKTSKLTFDGDPSVLAGKTIAVSSGTNQEKILLEWKADLEKDGKTIDVKYYPDGNAVKLALDSGKIDGYFGPNPTIAYANKQSVGSAHPTTTAGTYSGAGSTLQGLIAATTKKDSGLAKPIADAVNELIADGTYAKWLQAYNLSNEAVQTSQVNPEGLPLDNS</sequence>
<comment type="caution">
    <text evidence="4">The sequence shown here is derived from an EMBL/GenBank/DDBJ whole genome shotgun (WGS) entry which is preliminary data.</text>
</comment>
<gene>
    <name evidence="4" type="ORF">HP467_12045</name>
</gene>
<proteinExistence type="predicted"/>
<protein>
    <submittedName>
        <fullName evidence="4">ABC transporter substrate-binding protein</fullName>
    </submittedName>
</protein>
<feature type="chain" id="PRO_5032654773" evidence="2">
    <location>
        <begin position="36"/>
        <end position="343"/>
    </location>
</feature>
<evidence type="ECO:0000313" key="4">
    <source>
        <dbReference type="EMBL" id="NUU28839.1"/>
    </source>
</evidence>
<dbReference type="SUPFAM" id="SSF53850">
    <property type="entry name" value="Periplasmic binding protein-like II"/>
    <property type="match status" value="1"/>
</dbReference>
<dbReference type="Pfam" id="PF00497">
    <property type="entry name" value="SBP_bac_3"/>
    <property type="match status" value="1"/>
</dbReference>
<dbReference type="PANTHER" id="PTHR35936:SF19">
    <property type="entry name" value="AMINO-ACID-BINDING PROTEIN YXEM-RELATED"/>
    <property type="match status" value="1"/>
</dbReference>
<reference evidence="4 5" key="1">
    <citation type="submission" date="2020-05" db="EMBL/GenBank/DDBJ databases">
        <title>Genome Sequencing of Type Strains.</title>
        <authorList>
            <person name="Lemaire J.F."/>
            <person name="Inderbitzin P."/>
            <person name="Gregorio O.A."/>
            <person name="Collins S.B."/>
            <person name="Wespe N."/>
            <person name="Knight-Connoni V."/>
        </authorList>
    </citation>
    <scope>NUCLEOTIDE SEQUENCE [LARGE SCALE GENOMIC DNA]</scope>
    <source>
        <strain evidence="4 5">DSM 20512</strain>
    </source>
</reference>
<dbReference type="EMBL" id="JABMCG010000112">
    <property type="protein sequence ID" value="NUU28839.1"/>
    <property type="molecule type" value="Genomic_DNA"/>
</dbReference>
<feature type="signal peptide" evidence="2">
    <location>
        <begin position="1"/>
        <end position="35"/>
    </location>
</feature>
<dbReference type="InterPro" id="IPR001638">
    <property type="entry name" value="Solute-binding_3/MltF_N"/>
</dbReference>
<evidence type="ECO:0000256" key="2">
    <source>
        <dbReference type="SAM" id="SignalP"/>
    </source>
</evidence>
<dbReference type="Proteomes" id="UP000539146">
    <property type="component" value="Unassembled WGS sequence"/>
</dbReference>
<evidence type="ECO:0000259" key="3">
    <source>
        <dbReference type="SMART" id="SM00062"/>
    </source>
</evidence>
<accession>A0A850DVU0</accession>
<organism evidence="4 5">
    <name type="scientific">Curtobacterium citreum</name>
    <dbReference type="NCBI Taxonomy" id="2036"/>
    <lineage>
        <taxon>Bacteria</taxon>
        <taxon>Bacillati</taxon>
        <taxon>Actinomycetota</taxon>
        <taxon>Actinomycetes</taxon>
        <taxon>Micrococcales</taxon>
        <taxon>Microbacteriaceae</taxon>
        <taxon>Curtobacterium</taxon>
    </lineage>
</organism>
<dbReference type="CDD" id="cd01004">
    <property type="entry name" value="PBP2_MidA_like"/>
    <property type="match status" value="1"/>
</dbReference>
<evidence type="ECO:0000313" key="5">
    <source>
        <dbReference type="Proteomes" id="UP000539146"/>
    </source>
</evidence>
<dbReference type="SMART" id="SM00062">
    <property type="entry name" value="PBPb"/>
    <property type="match status" value="1"/>
</dbReference>
<dbReference type="PANTHER" id="PTHR35936">
    <property type="entry name" value="MEMBRANE-BOUND LYTIC MUREIN TRANSGLYCOSYLASE F"/>
    <property type="match status" value="1"/>
</dbReference>
<feature type="domain" description="Solute-binding protein family 3/N-terminal" evidence="3">
    <location>
        <begin position="88"/>
        <end position="325"/>
    </location>
</feature>
<dbReference type="Gene3D" id="3.40.190.10">
    <property type="entry name" value="Periplasmic binding protein-like II"/>
    <property type="match status" value="2"/>
</dbReference>
<name>A0A850DVU0_9MICO</name>
<dbReference type="AlphaFoldDB" id="A0A850DVU0"/>
<keyword evidence="1 2" id="KW-0732">Signal</keyword>
<evidence type="ECO:0000256" key="1">
    <source>
        <dbReference type="ARBA" id="ARBA00022729"/>
    </source>
</evidence>
<dbReference type="RefSeq" id="WP_175326318.1">
    <property type="nucleotide sequence ID" value="NZ_BAAAWP010000001.1"/>
</dbReference>